<dbReference type="EMBL" id="RBXB01000002">
    <property type="protein sequence ID" value="RKS98246.1"/>
    <property type="molecule type" value="Genomic_DNA"/>
</dbReference>
<protein>
    <recommendedName>
        <fullName evidence="1">Replication-associated protein ORF2/G2P domain-containing protein</fullName>
    </recommendedName>
</protein>
<evidence type="ECO:0000313" key="3">
    <source>
        <dbReference type="Proteomes" id="UP000272428"/>
    </source>
</evidence>
<gene>
    <name evidence="2" type="ORF">BCF58_2387</name>
</gene>
<organism evidence="2 3">
    <name type="scientific">Chryseobacterium defluvii</name>
    <dbReference type="NCBI Taxonomy" id="160396"/>
    <lineage>
        <taxon>Bacteria</taxon>
        <taxon>Pseudomonadati</taxon>
        <taxon>Bacteroidota</taxon>
        <taxon>Flavobacteriia</taxon>
        <taxon>Flavobacteriales</taxon>
        <taxon>Weeksellaceae</taxon>
        <taxon>Chryseobacterium group</taxon>
        <taxon>Chryseobacterium</taxon>
    </lineage>
</organism>
<reference evidence="2 3" key="1">
    <citation type="submission" date="2018-10" db="EMBL/GenBank/DDBJ databases">
        <title>Genomic Encyclopedia of Archaeal and Bacterial Type Strains, Phase II (KMG-II): from individual species to whole genera.</title>
        <authorList>
            <person name="Goeker M."/>
        </authorList>
    </citation>
    <scope>NUCLEOTIDE SEQUENCE [LARGE SCALE GENOMIC DNA]</scope>
    <source>
        <strain evidence="2 3">DSM 14219</strain>
    </source>
</reference>
<feature type="domain" description="Replication-associated protein ORF2/G2P" evidence="1">
    <location>
        <begin position="117"/>
        <end position="238"/>
    </location>
</feature>
<evidence type="ECO:0000313" key="2">
    <source>
        <dbReference type="EMBL" id="RKS98246.1"/>
    </source>
</evidence>
<dbReference type="Proteomes" id="UP000272428">
    <property type="component" value="Unassembled WGS sequence"/>
</dbReference>
<dbReference type="AlphaFoldDB" id="A0A495SEG1"/>
<sequence length="387" mass="46259">MEVIDCAKLKKNSLVFYKRFIGRKYNKKSLNNLKQNTQKDENKNSFLKRLKKQKEVDCINTYVVNYKTAFQSATQKEVKQFYSKQQTNKICEITNVFIQSLLSRYSSSRRFDQRSVSFVTITLPTSQMHTDKEIIKNFVKFIDHLKKVKNYIIEGGRETKKEAMKIENYVWRAETQENGNIHFHLLFDTYFNHNTLKRVWNHYLKDMGYMGGERAASIHAIKNLNDVGAYVTKYMTKEPLKDKYKKMLENRQITQKELDKVPNDEKYRRPIIGKMWGCSKKLLKLSYLTCYDYEIAQMNEIVDQMREVVVENLPEYVKVFTGNVRSILKKCSYKLQKWVRGYYELTYDRLYNFIEEVQESVQEVIPKKKQLYQQLTLFEYGSYNVVQ</sequence>
<keyword evidence="3" id="KW-1185">Reference proteome</keyword>
<comment type="caution">
    <text evidence="2">The sequence shown here is derived from an EMBL/GenBank/DDBJ whole genome shotgun (WGS) entry which is preliminary data.</text>
</comment>
<name>A0A495SEG1_9FLAO</name>
<accession>A0A495SEG1</accession>
<evidence type="ECO:0000259" key="1">
    <source>
        <dbReference type="Pfam" id="PF23343"/>
    </source>
</evidence>
<dbReference type="Pfam" id="PF23343">
    <property type="entry name" value="REP_ORF2-G2P"/>
    <property type="match status" value="1"/>
</dbReference>
<proteinExistence type="predicted"/>
<dbReference type="InterPro" id="IPR056906">
    <property type="entry name" value="ORF2/G2P_dom"/>
</dbReference>